<gene>
    <name evidence="1" type="ORF">GRI40_00095</name>
</gene>
<dbReference type="Proteomes" id="UP000439522">
    <property type="component" value="Unassembled WGS sequence"/>
</dbReference>
<dbReference type="AlphaFoldDB" id="A0A6I4TA53"/>
<accession>A0A6I4TA53</accession>
<organism evidence="1 2">
    <name type="scientific">Tsuneonella aeria</name>
    <dbReference type="NCBI Taxonomy" id="1837929"/>
    <lineage>
        <taxon>Bacteria</taxon>
        <taxon>Pseudomonadati</taxon>
        <taxon>Pseudomonadota</taxon>
        <taxon>Alphaproteobacteria</taxon>
        <taxon>Sphingomonadales</taxon>
        <taxon>Erythrobacteraceae</taxon>
        <taxon>Tsuneonella</taxon>
    </lineage>
</organism>
<dbReference type="EMBL" id="WTZA01000001">
    <property type="protein sequence ID" value="MXO73624.1"/>
    <property type="molecule type" value="Genomic_DNA"/>
</dbReference>
<evidence type="ECO:0000313" key="2">
    <source>
        <dbReference type="Proteomes" id="UP000439522"/>
    </source>
</evidence>
<dbReference type="OrthoDB" id="7473760at2"/>
<keyword evidence="2" id="KW-1185">Reference proteome</keyword>
<sequence>MLAELAPARIRRRCAGPTTHLRHALVALADGLGEVTRHGETPWASITFEGARHTVAMRFAGAAAVEAGERLIAALPDHEFAIPGHIVAEATVSAADHRLIPEPVLDATCELLLLKDA</sequence>
<protein>
    <submittedName>
        <fullName evidence="1">Uncharacterized protein</fullName>
    </submittedName>
</protein>
<proteinExistence type="predicted"/>
<evidence type="ECO:0000313" key="1">
    <source>
        <dbReference type="EMBL" id="MXO73624.1"/>
    </source>
</evidence>
<name>A0A6I4TA53_9SPHN</name>
<dbReference type="RefSeq" id="WP_160609468.1">
    <property type="nucleotide sequence ID" value="NZ_WTZA01000001.1"/>
</dbReference>
<reference evidence="1 2" key="1">
    <citation type="submission" date="2019-12" db="EMBL/GenBank/DDBJ databases">
        <title>Genomic-based taxomic classification of the family Erythrobacteraceae.</title>
        <authorList>
            <person name="Xu L."/>
        </authorList>
    </citation>
    <scope>NUCLEOTIDE SEQUENCE [LARGE SCALE GENOMIC DNA]</scope>
    <source>
        <strain evidence="1 2">100921-2</strain>
    </source>
</reference>
<comment type="caution">
    <text evidence="1">The sequence shown here is derived from an EMBL/GenBank/DDBJ whole genome shotgun (WGS) entry which is preliminary data.</text>
</comment>